<gene>
    <name evidence="3" type="ORF">ACFQMA_19375</name>
</gene>
<comment type="caution">
    <text evidence="3">The sequence shown here is derived from an EMBL/GenBank/DDBJ whole genome shotgun (WGS) entry which is preliminary data.</text>
</comment>
<evidence type="ECO:0000256" key="1">
    <source>
        <dbReference type="SAM" id="MobiDB-lite"/>
    </source>
</evidence>
<accession>A0ABD5YCE5</accession>
<dbReference type="InterPro" id="IPR058465">
    <property type="entry name" value="DUF8152"/>
</dbReference>
<dbReference type="EMBL" id="JBHTAS010000001">
    <property type="protein sequence ID" value="MFC7141984.1"/>
    <property type="molecule type" value="Genomic_DNA"/>
</dbReference>
<keyword evidence="4" id="KW-1185">Reference proteome</keyword>
<dbReference type="Pfam" id="PF26479">
    <property type="entry name" value="DUF8152"/>
    <property type="match status" value="1"/>
</dbReference>
<dbReference type="GeneID" id="78822315"/>
<dbReference type="Proteomes" id="UP001596432">
    <property type="component" value="Unassembled WGS sequence"/>
</dbReference>
<feature type="domain" description="DUF8152" evidence="2">
    <location>
        <begin position="12"/>
        <end position="97"/>
    </location>
</feature>
<reference evidence="3 4" key="1">
    <citation type="journal article" date="2019" name="Int. J. Syst. Evol. Microbiol.">
        <title>The Global Catalogue of Microorganisms (GCM) 10K type strain sequencing project: providing services to taxonomists for standard genome sequencing and annotation.</title>
        <authorList>
            <consortium name="The Broad Institute Genomics Platform"/>
            <consortium name="The Broad Institute Genome Sequencing Center for Infectious Disease"/>
            <person name="Wu L."/>
            <person name="Ma J."/>
        </authorList>
    </citation>
    <scope>NUCLEOTIDE SEQUENCE [LARGE SCALE GENOMIC DNA]</scope>
    <source>
        <strain evidence="3 4">XZYJT29</strain>
    </source>
</reference>
<name>A0ABD5YCE5_9EURY</name>
<dbReference type="AlphaFoldDB" id="A0ABD5YCE5"/>
<organism evidence="3 4">
    <name type="scientific">Halosimplex aquaticum</name>
    <dbReference type="NCBI Taxonomy" id="3026162"/>
    <lineage>
        <taxon>Archaea</taxon>
        <taxon>Methanobacteriati</taxon>
        <taxon>Methanobacteriota</taxon>
        <taxon>Stenosarchaea group</taxon>
        <taxon>Halobacteria</taxon>
        <taxon>Halobacteriales</taxon>
        <taxon>Haloarculaceae</taxon>
        <taxon>Halosimplex</taxon>
    </lineage>
</organism>
<protein>
    <recommendedName>
        <fullName evidence="2">DUF8152 domain-containing protein</fullName>
    </recommendedName>
</protein>
<sequence length="99" mass="10589">MTDDTDGSLAERVDRLHGELRATEERPVEREASRWIGEAQAVAGDAADVAATEGSTAVVRERVGHVATLLDHVEETGDAAADEHVERAKTLADRIADAE</sequence>
<evidence type="ECO:0000259" key="2">
    <source>
        <dbReference type="Pfam" id="PF26479"/>
    </source>
</evidence>
<feature type="compositionally biased region" description="Basic and acidic residues" evidence="1">
    <location>
        <begin position="9"/>
        <end position="32"/>
    </location>
</feature>
<evidence type="ECO:0000313" key="3">
    <source>
        <dbReference type="EMBL" id="MFC7141984.1"/>
    </source>
</evidence>
<feature type="region of interest" description="Disordered" evidence="1">
    <location>
        <begin position="1"/>
        <end position="32"/>
    </location>
</feature>
<dbReference type="RefSeq" id="WP_274323060.1">
    <property type="nucleotide sequence ID" value="NZ_CP118158.1"/>
</dbReference>
<evidence type="ECO:0000313" key="4">
    <source>
        <dbReference type="Proteomes" id="UP001596432"/>
    </source>
</evidence>
<proteinExistence type="predicted"/>